<evidence type="ECO:0000256" key="1">
    <source>
        <dbReference type="ARBA" id="ARBA00011028"/>
    </source>
</evidence>
<evidence type="ECO:0000256" key="4">
    <source>
        <dbReference type="SAM" id="MobiDB-lite"/>
    </source>
</evidence>
<comment type="caution">
    <text evidence="6">The sequence shown here is derived from an EMBL/GenBank/DDBJ whole genome shotgun (WGS) entry which is preliminary data.</text>
</comment>
<keyword evidence="7" id="KW-1185">Reference proteome</keyword>
<dbReference type="PRINTS" id="PR00691">
    <property type="entry name" value="ADHESINB"/>
</dbReference>
<dbReference type="Gene3D" id="3.40.50.1980">
    <property type="entry name" value="Nitrogenase molybdenum iron protein domain"/>
    <property type="match status" value="3"/>
</dbReference>
<dbReference type="PANTHER" id="PTHR42953:SF3">
    <property type="entry name" value="HIGH-AFFINITY ZINC UPTAKE SYSTEM PROTEIN ZNUA"/>
    <property type="match status" value="1"/>
</dbReference>
<evidence type="ECO:0008006" key="8">
    <source>
        <dbReference type="Google" id="ProtNLM"/>
    </source>
</evidence>
<dbReference type="SUPFAM" id="SSF53807">
    <property type="entry name" value="Helical backbone' metal receptor"/>
    <property type="match status" value="1"/>
</dbReference>
<evidence type="ECO:0000313" key="6">
    <source>
        <dbReference type="EMBL" id="RXJ60923.1"/>
    </source>
</evidence>
<comment type="similarity">
    <text evidence="1">Belongs to the bacterial solute-binding protein 9 family.</text>
</comment>
<feature type="signal peptide" evidence="5">
    <location>
        <begin position="1"/>
        <end position="19"/>
    </location>
</feature>
<dbReference type="InterPro" id="IPR050492">
    <property type="entry name" value="Bact_metal-bind_prot9"/>
</dbReference>
<dbReference type="RefSeq" id="WP_128995060.1">
    <property type="nucleotide sequence ID" value="NZ_PDKN01000001.1"/>
</dbReference>
<feature type="region of interest" description="Disordered" evidence="4">
    <location>
        <begin position="277"/>
        <end position="298"/>
    </location>
</feature>
<protein>
    <recommendedName>
        <fullName evidence="8">Zinc ABC transporter substrate-binding protein</fullName>
    </recommendedName>
</protein>
<dbReference type="EMBL" id="PDKN01000001">
    <property type="protein sequence ID" value="RXJ60923.1"/>
    <property type="molecule type" value="Genomic_DNA"/>
</dbReference>
<reference evidence="6 7" key="1">
    <citation type="submission" date="2017-10" db="EMBL/GenBank/DDBJ databases">
        <title>Genomics of the genus Arcobacter.</title>
        <authorList>
            <person name="Perez-Cataluna A."/>
            <person name="Figueras M.J."/>
        </authorList>
    </citation>
    <scope>NUCLEOTIDE SEQUENCE [LARGE SCALE GENOMIC DNA]</scope>
    <source>
        <strain evidence="6 7">CECT 8987</strain>
    </source>
</reference>
<dbReference type="GO" id="GO:0030001">
    <property type="term" value="P:metal ion transport"/>
    <property type="evidence" value="ECO:0007669"/>
    <property type="project" value="InterPro"/>
</dbReference>
<dbReference type="Pfam" id="PF01297">
    <property type="entry name" value="ZnuA"/>
    <property type="match status" value="2"/>
</dbReference>
<dbReference type="OrthoDB" id="9810636at2"/>
<proteinExistence type="inferred from homology"/>
<dbReference type="PANTHER" id="PTHR42953">
    <property type="entry name" value="HIGH-AFFINITY ZINC UPTAKE SYSTEM PROTEIN ZNUA-RELATED"/>
    <property type="match status" value="1"/>
</dbReference>
<keyword evidence="3 5" id="KW-0732">Signal</keyword>
<sequence>MKKSVLLLFSLLFATVSYAKVNVVVSVIPQQTFVEKIGGDKVNVTTMVKPGSDPHSYEPKPSQMVAISEADIYFPIKIEFENAWLNKFKEQNKKMKFIEMTKGIKFIKMPDHGKMFTEHEDHDQHGVHSEEELPFEWAGVFELKKGEYTWSFDKVDGKYADPKMRFLMMEVHEDNHGHGHHHGDEGDVIEEHEDEAKKIFESKTTIAKHGDTLSKNETTYELHFDQNKDQTLFKVSIKEDGEYIFFTQHLPFEFEGKEHFFKDLARNDVEPVAQHPEANEHGHEHHHHHGENDPHSWVSPSNVKIMAKNIYDALVSIDSKNSSYYKRNYENFLDEINATNSKIKNLLMNIETGSKFLVFHPSWGYFAKEYGLVQVAIEVEGKEPKPKMLSKIIDYAKEENIKAVFTQLEFSDKSSRAIASELNVKVIKETPLAADWSNNLIKMADAIANNN</sequence>
<organism evidence="6 7">
    <name type="scientific">Candidatus Marinarcus aquaticus</name>
    <dbReference type="NCBI Taxonomy" id="2044504"/>
    <lineage>
        <taxon>Bacteria</taxon>
        <taxon>Pseudomonadati</taxon>
        <taxon>Campylobacterota</taxon>
        <taxon>Epsilonproteobacteria</taxon>
        <taxon>Campylobacterales</taxon>
        <taxon>Arcobacteraceae</taxon>
        <taxon>Candidatus Marinarcus</taxon>
    </lineage>
</organism>
<accession>A0A4Q0XUT3</accession>
<evidence type="ECO:0000256" key="5">
    <source>
        <dbReference type="SAM" id="SignalP"/>
    </source>
</evidence>
<evidence type="ECO:0000256" key="2">
    <source>
        <dbReference type="ARBA" id="ARBA00022448"/>
    </source>
</evidence>
<gene>
    <name evidence="6" type="ORF">CRV04_02615</name>
</gene>
<evidence type="ECO:0000313" key="7">
    <source>
        <dbReference type="Proteomes" id="UP000290657"/>
    </source>
</evidence>
<dbReference type="GO" id="GO:0007155">
    <property type="term" value="P:cell adhesion"/>
    <property type="evidence" value="ECO:0007669"/>
    <property type="project" value="InterPro"/>
</dbReference>
<dbReference type="AlphaFoldDB" id="A0A4Q0XUT3"/>
<dbReference type="Proteomes" id="UP000290657">
    <property type="component" value="Unassembled WGS sequence"/>
</dbReference>
<dbReference type="InterPro" id="IPR006129">
    <property type="entry name" value="AdhesinB"/>
</dbReference>
<evidence type="ECO:0000256" key="3">
    <source>
        <dbReference type="ARBA" id="ARBA00022729"/>
    </source>
</evidence>
<name>A0A4Q0XUT3_9BACT</name>
<dbReference type="GO" id="GO:0046872">
    <property type="term" value="F:metal ion binding"/>
    <property type="evidence" value="ECO:0007669"/>
    <property type="project" value="InterPro"/>
</dbReference>
<dbReference type="InterPro" id="IPR006127">
    <property type="entry name" value="ZnuA-like"/>
</dbReference>
<keyword evidence="2" id="KW-0813">Transport</keyword>
<feature type="chain" id="PRO_5020913948" description="Zinc ABC transporter substrate-binding protein" evidence="5">
    <location>
        <begin position="20"/>
        <end position="451"/>
    </location>
</feature>